<evidence type="ECO:0000256" key="7">
    <source>
        <dbReference type="ARBA" id="ARBA00023136"/>
    </source>
</evidence>
<accession>A0A518BXB2</accession>
<dbReference type="InterPro" id="IPR028362">
    <property type="entry name" value="AlgI"/>
</dbReference>
<dbReference type="PANTHER" id="PTHR13285:SF23">
    <property type="entry name" value="TEICHOIC ACID D-ALANYLTRANSFERASE"/>
    <property type="match status" value="1"/>
</dbReference>
<keyword evidence="4 9" id="KW-0808">Transferase</keyword>
<evidence type="ECO:0000256" key="6">
    <source>
        <dbReference type="ARBA" id="ARBA00022989"/>
    </source>
</evidence>
<evidence type="ECO:0000313" key="11">
    <source>
        <dbReference type="EMBL" id="QDU71621.1"/>
    </source>
</evidence>
<feature type="transmembrane region" description="Helical" evidence="10">
    <location>
        <begin position="37"/>
        <end position="56"/>
    </location>
</feature>
<dbReference type="AlphaFoldDB" id="A0A518BXB2"/>
<dbReference type="Proteomes" id="UP000320386">
    <property type="component" value="Chromosome"/>
</dbReference>
<dbReference type="RefSeq" id="WP_145445758.1">
    <property type="nucleotide sequence ID" value="NZ_CP036280.1"/>
</dbReference>
<name>A0A518BXB2_9BACT</name>
<comment type="subcellular location">
    <subcellularLocation>
        <location evidence="1">Cell membrane</location>
        <topology evidence="1">Multi-pass membrane protein</topology>
    </subcellularLocation>
</comment>
<keyword evidence="6 10" id="KW-1133">Transmembrane helix</keyword>
<evidence type="ECO:0000256" key="10">
    <source>
        <dbReference type="SAM" id="Phobius"/>
    </source>
</evidence>
<feature type="transmembrane region" description="Helical" evidence="10">
    <location>
        <begin position="6"/>
        <end position="25"/>
    </location>
</feature>
<evidence type="ECO:0000313" key="12">
    <source>
        <dbReference type="Proteomes" id="UP000320386"/>
    </source>
</evidence>
<feature type="transmembrane region" description="Helical" evidence="10">
    <location>
        <begin position="151"/>
        <end position="170"/>
    </location>
</feature>
<keyword evidence="7 9" id="KW-0472">Membrane</keyword>
<dbReference type="EC" id="2.3.1.-" evidence="11"/>
<dbReference type="EMBL" id="CP036280">
    <property type="protein sequence ID" value="QDU71621.1"/>
    <property type="molecule type" value="Genomic_DNA"/>
</dbReference>
<evidence type="ECO:0000256" key="2">
    <source>
        <dbReference type="ARBA" id="ARBA00010323"/>
    </source>
</evidence>
<keyword evidence="5 10" id="KW-0812">Transmembrane</keyword>
<feature type="transmembrane region" description="Helical" evidence="10">
    <location>
        <begin position="76"/>
        <end position="92"/>
    </location>
</feature>
<evidence type="ECO:0000256" key="8">
    <source>
        <dbReference type="ARBA" id="ARBA00023315"/>
    </source>
</evidence>
<keyword evidence="8 9" id="KW-0012">Acyltransferase</keyword>
<keyword evidence="12" id="KW-1185">Reference proteome</keyword>
<dbReference type="Pfam" id="PF03062">
    <property type="entry name" value="MBOAT"/>
    <property type="match status" value="1"/>
</dbReference>
<evidence type="ECO:0000256" key="5">
    <source>
        <dbReference type="ARBA" id="ARBA00022692"/>
    </source>
</evidence>
<dbReference type="OrthoDB" id="9805788at2"/>
<evidence type="ECO:0000256" key="1">
    <source>
        <dbReference type="ARBA" id="ARBA00004651"/>
    </source>
</evidence>
<feature type="transmembrane region" description="Helical" evidence="10">
    <location>
        <begin position="361"/>
        <end position="382"/>
    </location>
</feature>
<evidence type="ECO:0000256" key="4">
    <source>
        <dbReference type="ARBA" id="ARBA00022679"/>
    </source>
</evidence>
<feature type="transmembrane region" description="Helical" evidence="10">
    <location>
        <begin position="331"/>
        <end position="349"/>
    </location>
</feature>
<dbReference type="GO" id="GO:0016746">
    <property type="term" value="F:acyltransferase activity"/>
    <property type="evidence" value="ECO:0007669"/>
    <property type="project" value="UniProtKB-KW"/>
</dbReference>
<feature type="transmembrane region" description="Helical" evidence="10">
    <location>
        <begin position="414"/>
        <end position="434"/>
    </location>
</feature>
<dbReference type="PIRSF" id="PIRSF016636">
    <property type="entry name" value="AlgI_DltB"/>
    <property type="match status" value="1"/>
</dbReference>
<proteinExistence type="inferred from homology"/>
<keyword evidence="3 9" id="KW-1003">Cell membrane</keyword>
<dbReference type="GO" id="GO:0042121">
    <property type="term" value="P:alginic acid biosynthetic process"/>
    <property type="evidence" value="ECO:0007669"/>
    <property type="project" value="InterPro"/>
</dbReference>
<dbReference type="KEGG" id="mcad:Pan265_14730"/>
<reference evidence="11 12" key="1">
    <citation type="submission" date="2019-02" db="EMBL/GenBank/DDBJ databases">
        <title>Deep-cultivation of Planctomycetes and their phenomic and genomic characterization uncovers novel biology.</title>
        <authorList>
            <person name="Wiegand S."/>
            <person name="Jogler M."/>
            <person name="Boedeker C."/>
            <person name="Pinto D."/>
            <person name="Vollmers J."/>
            <person name="Rivas-Marin E."/>
            <person name="Kohn T."/>
            <person name="Peeters S.H."/>
            <person name="Heuer A."/>
            <person name="Rast P."/>
            <person name="Oberbeckmann S."/>
            <person name="Bunk B."/>
            <person name="Jeske O."/>
            <person name="Meyerdierks A."/>
            <person name="Storesund J.E."/>
            <person name="Kallscheuer N."/>
            <person name="Luecker S."/>
            <person name="Lage O.M."/>
            <person name="Pohl T."/>
            <person name="Merkel B.J."/>
            <person name="Hornburger P."/>
            <person name="Mueller R.-W."/>
            <person name="Bruemmer F."/>
            <person name="Labrenz M."/>
            <person name="Spormann A.M."/>
            <person name="Op den Camp H."/>
            <person name="Overmann J."/>
            <person name="Amann R."/>
            <person name="Jetten M.S.M."/>
            <person name="Mascher T."/>
            <person name="Medema M.H."/>
            <person name="Devos D.P."/>
            <person name="Kaster A.-K."/>
            <person name="Ovreas L."/>
            <person name="Rohde M."/>
            <person name="Galperin M.Y."/>
            <person name="Jogler C."/>
        </authorList>
    </citation>
    <scope>NUCLEOTIDE SEQUENCE [LARGE SCALE GENOMIC DNA]</scope>
    <source>
        <strain evidence="11 12">Pan265</strain>
    </source>
</reference>
<dbReference type="GO" id="GO:0005886">
    <property type="term" value="C:plasma membrane"/>
    <property type="evidence" value="ECO:0007669"/>
    <property type="project" value="UniProtKB-SubCell"/>
</dbReference>
<dbReference type="InterPro" id="IPR024194">
    <property type="entry name" value="Ac/AlaTfrase_AlgI/DltB"/>
</dbReference>
<evidence type="ECO:0000256" key="3">
    <source>
        <dbReference type="ARBA" id="ARBA00022475"/>
    </source>
</evidence>
<protein>
    <submittedName>
        <fullName evidence="11">Peptidoglycan O-acetyltransferase</fullName>
        <ecNumber evidence="11">2.3.1.-</ecNumber>
    </submittedName>
</protein>
<feature type="transmembrane region" description="Helical" evidence="10">
    <location>
        <begin position="446"/>
        <end position="464"/>
    </location>
</feature>
<comment type="similarity">
    <text evidence="2 9">Belongs to the membrane-bound acyltransferase family.</text>
</comment>
<feature type="transmembrane region" description="Helical" evidence="10">
    <location>
        <begin position="120"/>
        <end position="139"/>
    </location>
</feature>
<feature type="transmembrane region" description="Helical" evidence="10">
    <location>
        <begin position="190"/>
        <end position="207"/>
    </location>
</feature>
<dbReference type="InterPro" id="IPR004299">
    <property type="entry name" value="MBOAT_fam"/>
</dbReference>
<organism evidence="11 12">
    <name type="scientific">Mucisphaera calidilacus</name>
    <dbReference type="NCBI Taxonomy" id="2527982"/>
    <lineage>
        <taxon>Bacteria</taxon>
        <taxon>Pseudomonadati</taxon>
        <taxon>Planctomycetota</taxon>
        <taxon>Phycisphaerae</taxon>
        <taxon>Phycisphaerales</taxon>
        <taxon>Phycisphaeraceae</taxon>
        <taxon>Mucisphaera</taxon>
    </lineage>
</organism>
<evidence type="ECO:0000256" key="9">
    <source>
        <dbReference type="PIRNR" id="PIRNR016636"/>
    </source>
</evidence>
<dbReference type="PANTHER" id="PTHR13285">
    <property type="entry name" value="ACYLTRANSFERASE"/>
    <property type="match status" value="1"/>
</dbReference>
<dbReference type="PIRSF" id="PIRSF500217">
    <property type="entry name" value="AlgI"/>
    <property type="match status" value="1"/>
</dbReference>
<gene>
    <name evidence="11" type="primary">patA_2</name>
    <name evidence="11" type="ORF">Pan265_14730</name>
</gene>
<dbReference type="InterPro" id="IPR051085">
    <property type="entry name" value="MB_O-acyltransferase"/>
</dbReference>
<sequence>MSFDSYTFGLFFLLVLFLHRLPFSWKFKKLNLLWASYIFYAAWNPPMVVLLWISTITDWWVGRWLYVTRGESKRRLLLTVSLLVNLGMLSYFKYASFLLDNFVAFVSMLGVAYRPPELDIVLPVGISFFVFQSLSYTFDIYRRREHPTDSFFDYALFVTFFPQLVAGPIVRSATFLPQLGEPRRADAAQLSWGFLLMIVGLFQKVCLADNLLAPVTEAVYDNDVLSNTASAWLGTMAFAGQIYCDFAGYSTTAIGAALCLGFSIPDNFRFPYAACGFSDFWRRWHISLSGWLRDYLYISLGGNRMGQLRTSVNLMMTMLIGGLWHGASWNFVIWGGLHGLYLIVERWIRNLIPEFEGLTGSLLRLVAIVVTFLFTCFAWVFFRASAFGDAIAIQSSLLGMPGEGAEMTVSGSRAMSTVAVVGSILLVHYALRGISLEEFMRRSPLFVRWLIVGLMLFAIAVSTGEDRAFIYFQF</sequence>